<dbReference type="GO" id="GO:0003677">
    <property type="term" value="F:DNA binding"/>
    <property type="evidence" value="ECO:0007669"/>
    <property type="project" value="InterPro"/>
</dbReference>
<dbReference type="InterPro" id="IPR046947">
    <property type="entry name" value="LytR-like"/>
</dbReference>
<dbReference type="InterPro" id="IPR007492">
    <property type="entry name" value="LytTR_DNA-bd_dom"/>
</dbReference>
<protein>
    <submittedName>
        <fullName evidence="4">LytTR family two component transcriptional regulator</fullName>
    </submittedName>
</protein>
<dbReference type="Gene3D" id="3.40.50.2300">
    <property type="match status" value="1"/>
</dbReference>
<evidence type="ECO:0000256" key="1">
    <source>
        <dbReference type="PROSITE-ProRule" id="PRU00169"/>
    </source>
</evidence>
<dbReference type="GO" id="GO:0000156">
    <property type="term" value="F:phosphorelay response regulator activity"/>
    <property type="evidence" value="ECO:0007669"/>
    <property type="project" value="InterPro"/>
</dbReference>
<organism evidence="4 5">
    <name type="scientific">Taibaiella chishuiensis</name>
    <dbReference type="NCBI Taxonomy" id="1434707"/>
    <lineage>
        <taxon>Bacteria</taxon>
        <taxon>Pseudomonadati</taxon>
        <taxon>Bacteroidota</taxon>
        <taxon>Chitinophagia</taxon>
        <taxon>Chitinophagales</taxon>
        <taxon>Chitinophagaceae</taxon>
        <taxon>Taibaiella</taxon>
    </lineage>
</organism>
<evidence type="ECO:0000259" key="2">
    <source>
        <dbReference type="PROSITE" id="PS50110"/>
    </source>
</evidence>
<name>A0A2P8DA38_9BACT</name>
<dbReference type="EMBL" id="PYGD01000001">
    <property type="protein sequence ID" value="PSK94075.1"/>
    <property type="molecule type" value="Genomic_DNA"/>
</dbReference>
<reference evidence="4 5" key="1">
    <citation type="submission" date="2018-03" db="EMBL/GenBank/DDBJ databases">
        <title>Genomic Encyclopedia of Type Strains, Phase III (KMG-III): the genomes of soil and plant-associated and newly described type strains.</title>
        <authorList>
            <person name="Whitman W."/>
        </authorList>
    </citation>
    <scope>NUCLEOTIDE SEQUENCE [LARGE SCALE GENOMIC DNA]</scope>
    <source>
        <strain evidence="4 5">CGMCC 1.12700</strain>
    </source>
</reference>
<keyword evidence="1" id="KW-0597">Phosphoprotein</keyword>
<feature type="modified residue" description="4-aspartylphosphate" evidence="1">
    <location>
        <position position="54"/>
    </location>
</feature>
<evidence type="ECO:0000259" key="3">
    <source>
        <dbReference type="PROSITE" id="PS50930"/>
    </source>
</evidence>
<gene>
    <name evidence="4" type="ORF">B0I18_101225</name>
</gene>
<dbReference type="OrthoDB" id="1646880at2"/>
<evidence type="ECO:0000313" key="4">
    <source>
        <dbReference type="EMBL" id="PSK94075.1"/>
    </source>
</evidence>
<comment type="caution">
    <text evidence="4">The sequence shown here is derived from an EMBL/GenBank/DDBJ whole genome shotgun (WGS) entry which is preliminary data.</text>
</comment>
<accession>A0A2P8DA38</accession>
<dbReference type="PANTHER" id="PTHR37299">
    <property type="entry name" value="TRANSCRIPTIONAL REGULATOR-RELATED"/>
    <property type="match status" value="1"/>
</dbReference>
<dbReference type="PANTHER" id="PTHR37299:SF1">
    <property type="entry name" value="STAGE 0 SPORULATION PROTEIN A HOMOLOG"/>
    <property type="match status" value="1"/>
</dbReference>
<dbReference type="InterPro" id="IPR011006">
    <property type="entry name" value="CheY-like_superfamily"/>
</dbReference>
<feature type="domain" description="HTH LytTR-type" evidence="3">
    <location>
        <begin position="131"/>
        <end position="203"/>
    </location>
</feature>
<dbReference type="SMART" id="SM00850">
    <property type="entry name" value="LytTR"/>
    <property type="match status" value="1"/>
</dbReference>
<dbReference type="PROSITE" id="PS50110">
    <property type="entry name" value="RESPONSE_REGULATORY"/>
    <property type="match status" value="1"/>
</dbReference>
<feature type="domain" description="Response regulatory" evidence="2">
    <location>
        <begin position="3"/>
        <end position="114"/>
    </location>
</feature>
<dbReference type="SMART" id="SM00448">
    <property type="entry name" value="REC"/>
    <property type="match status" value="1"/>
</dbReference>
<keyword evidence="5" id="KW-1185">Reference proteome</keyword>
<dbReference type="AlphaFoldDB" id="A0A2P8DA38"/>
<dbReference type="Proteomes" id="UP000240572">
    <property type="component" value="Unassembled WGS sequence"/>
</dbReference>
<dbReference type="RefSeq" id="WP_106520809.1">
    <property type="nucleotide sequence ID" value="NZ_PYGD01000001.1"/>
</dbReference>
<sequence length="230" mass="26774">MITAIAIDDEPPALRVIEAFCAGFGFITLQKTFTRTDEALRHLRKHPVDLLFLDIQMPSLSGIELYRALEQPLAVIFTTAYSEYAVEGFNLNATDYLLKPFTRERFAQAVQKAEEYIRYTRQRQAPENDYLLIRADYNLHKIAIGDIEYIEGLDDYIRIHLQQQKPVVARMTMKHILEKLEDRDFVRVHRSYIVPLSRIQHVRNKMISLGDAEIAIGSSYEEAFFARFRS</sequence>
<dbReference type="Pfam" id="PF00072">
    <property type="entry name" value="Response_reg"/>
    <property type="match status" value="1"/>
</dbReference>
<dbReference type="Gene3D" id="2.40.50.1020">
    <property type="entry name" value="LytTr DNA-binding domain"/>
    <property type="match status" value="1"/>
</dbReference>
<dbReference type="PROSITE" id="PS50930">
    <property type="entry name" value="HTH_LYTTR"/>
    <property type="match status" value="1"/>
</dbReference>
<evidence type="ECO:0000313" key="5">
    <source>
        <dbReference type="Proteomes" id="UP000240572"/>
    </source>
</evidence>
<proteinExistence type="predicted"/>
<dbReference type="Pfam" id="PF04397">
    <property type="entry name" value="LytTR"/>
    <property type="match status" value="1"/>
</dbReference>
<dbReference type="SUPFAM" id="SSF52172">
    <property type="entry name" value="CheY-like"/>
    <property type="match status" value="1"/>
</dbReference>
<dbReference type="InterPro" id="IPR001789">
    <property type="entry name" value="Sig_transdc_resp-reg_receiver"/>
</dbReference>